<protein>
    <recommendedName>
        <fullName evidence="3">DUF2795 domain-containing protein</fullName>
    </recommendedName>
</protein>
<dbReference type="Pfam" id="PF11387">
    <property type="entry name" value="DUF2795"/>
    <property type="match status" value="1"/>
</dbReference>
<keyword evidence="2" id="KW-1185">Reference proteome</keyword>
<gene>
    <name evidence="1" type="ORF">KSB_72070</name>
</gene>
<organism evidence="1 2">
    <name type="scientific">Ktedonobacter robiniae</name>
    <dbReference type="NCBI Taxonomy" id="2778365"/>
    <lineage>
        <taxon>Bacteria</taxon>
        <taxon>Bacillati</taxon>
        <taxon>Chloroflexota</taxon>
        <taxon>Ktedonobacteria</taxon>
        <taxon>Ktedonobacterales</taxon>
        <taxon>Ktedonobacteraceae</taxon>
        <taxon>Ktedonobacter</taxon>
    </lineage>
</organism>
<dbReference type="Proteomes" id="UP000654345">
    <property type="component" value="Unassembled WGS sequence"/>
</dbReference>
<evidence type="ECO:0008006" key="3">
    <source>
        <dbReference type="Google" id="ProtNLM"/>
    </source>
</evidence>
<proteinExistence type="predicted"/>
<name>A0ABQ3V1A4_9CHLR</name>
<evidence type="ECO:0000313" key="1">
    <source>
        <dbReference type="EMBL" id="GHO58732.1"/>
    </source>
</evidence>
<comment type="caution">
    <text evidence="1">The sequence shown here is derived from an EMBL/GenBank/DDBJ whole genome shotgun (WGS) entry which is preliminary data.</text>
</comment>
<sequence length="93" mass="10479">MTEPYARLEKFLNGVQYPTTKANLVTYAKQYGVEQQISDKLVELPERKFDTPADVLRDLGLERGSEAEVHTDLHVRSTNYNGNIPQGGKGEQI</sequence>
<dbReference type="InterPro" id="IPR021527">
    <property type="entry name" value="DUF2795"/>
</dbReference>
<evidence type="ECO:0000313" key="2">
    <source>
        <dbReference type="Proteomes" id="UP000654345"/>
    </source>
</evidence>
<dbReference type="RefSeq" id="WP_201374982.1">
    <property type="nucleotide sequence ID" value="NZ_BNJG01000003.1"/>
</dbReference>
<reference evidence="1 2" key="1">
    <citation type="journal article" date="2021" name="Int. J. Syst. Evol. Microbiol.">
        <title>Reticulibacter mediterranei gen. nov., sp. nov., within the new family Reticulibacteraceae fam. nov., and Ktedonospora formicarum gen. nov., sp. nov., Ktedonobacter robiniae sp. nov., Dictyobacter formicarum sp. nov. and Dictyobacter arantiisoli sp. nov., belonging to the class Ktedonobacteria.</title>
        <authorList>
            <person name="Yabe S."/>
            <person name="Zheng Y."/>
            <person name="Wang C.M."/>
            <person name="Sakai Y."/>
            <person name="Abe K."/>
            <person name="Yokota A."/>
            <person name="Donadio S."/>
            <person name="Cavaletti L."/>
            <person name="Monciardini P."/>
        </authorList>
    </citation>
    <scope>NUCLEOTIDE SEQUENCE [LARGE SCALE GENOMIC DNA]</scope>
    <source>
        <strain evidence="1 2">SOSP1-30</strain>
    </source>
</reference>
<dbReference type="EMBL" id="BNJG01000003">
    <property type="protein sequence ID" value="GHO58732.1"/>
    <property type="molecule type" value="Genomic_DNA"/>
</dbReference>
<accession>A0ABQ3V1A4</accession>